<dbReference type="Proteomes" id="UP000199213">
    <property type="component" value="Unassembled WGS sequence"/>
</dbReference>
<evidence type="ECO:0000313" key="3">
    <source>
        <dbReference type="Proteomes" id="UP000199213"/>
    </source>
</evidence>
<dbReference type="EMBL" id="FNFM01000003">
    <property type="protein sequence ID" value="SDJ99425.1"/>
    <property type="molecule type" value="Genomic_DNA"/>
</dbReference>
<protein>
    <submittedName>
        <fullName evidence="2">Uncharacterized protein</fullName>
    </submittedName>
</protein>
<reference evidence="3" key="1">
    <citation type="submission" date="2016-10" db="EMBL/GenBank/DDBJ databases">
        <authorList>
            <person name="Varghese N."/>
            <person name="Submissions S."/>
        </authorList>
    </citation>
    <scope>NUCLEOTIDE SEQUENCE [LARGE SCALE GENOMIC DNA]</scope>
    <source>
        <strain evidence="3">DSM 45460</strain>
    </source>
</reference>
<dbReference type="AlphaFoldDB" id="A0A1G8YB03"/>
<feature type="region of interest" description="Disordered" evidence="1">
    <location>
        <begin position="1"/>
        <end position="24"/>
    </location>
</feature>
<name>A0A1G8YB03_ACTMZ</name>
<evidence type="ECO:0000313" key="2">
    <source>
        <dbReference type="EMBL" id="SDJ99425.1"/>
    </source>
</evidence>
<accession>A0A1G8YB03</accession>
<proteinExistence type="predicted"/>
<sequence>MTHGEPTELPEASANTSGPTLRVRAKITTQKLRRRRGSWWGPVRVS</sequence>
<keyword evidence="3" id="KW-1185">Reference proteome</keyword>
<evidence type="ECO:0000256" key="1">
    <source>
        <dbReference type="SAM" id="MobiDB-lite"/>
    </source>
</evidence>
<organism evidence="2 3">
    <name type="scientific">Actinopolyspora mzabensis</name>
    <dbReference type="NCBI Taxonomy" id="995066"/>
    <lineage>
        <taxon>Bacteria</taxon>
        <taxon>Bacillati</taxon>
        <taxon>Actinomycetota</taxon>
        <taxon>Actinomycetes</taxon>
        <taxon>Actinopolysporales</taxon>
        <taxon>Actinopolysporaceae</taxon>
        <taxon>Actinopolyspora</taxon>
    </lineage>
</organism>
<gene>
    <name evidence="2" type="ORF">SAMN04487820_103330</name>
</gene>